<feature type="non-terminal residue" evidence="4">
    <location>
        <position position="170"/>
    </location>
</feature>
<evidence type="ECO:0000313" key="4">
    <source>
        <dbReference type="EMBL" id="KAF5903651.1"/>
    </source>
</evidence>
<accession>A0A8J4UCJ0</accession>
<comment type="caution">
    <text evidence="4">The sequence shown here is derived from an EMBL/GenBank/DDBJ whole genome shotgun (WGS) entry which is preliminary data.</text>
</comment>
<evidence type="ECO:0000313" key="5">
    <source>
        <dbReference type="Proteomes" id="UP000727407"/>
    </source>
</evidence>
<reference evidence="4" key="1">
    <citation type="submission" date="2020-07" db="EMBL/GenBank/DDBJ databases">
        <title>Clarias magur genome sequencing, assembly and annotation.</title>
        <authorList>
            <person name="Kushwaha B."/>
            <person name="Kumar R."/>
            <person name="Das P."/>
            <person name="Joshi C.G."/>
            <person name="Kumar D."/>
            <person name="Nagpure N.S."/>
            <person name="Pandey M."/>
            <person name="Agarwal S."/>
            <person name="Srivastava S."/>
            <person name="Singh M."/>
            <person name="Sahoo L."/>
            <person name="Jayasankar P."/>
            <person name="Meher P.K."/>
            <person name="Koringa P.G."/>
            <person name="Iquebal M.A."/>
            <person name="Das S.P."/>
            <person name="Bit A."/>
            <person name="Patnaik S."/>
            <person name="Patel N."/>
            <person name="Shah T.M."/>
            <person name="Hinsu A."/>
            <person name="Jena J.K."/>
        </authorList>
    </citation>
    <scope>NUCLEOTIDE SEQUENCE</scope>
    <source>
        <strain evidence="4">CIFAMagur01</strain>
        <tissue evidence="4">Testis</tissue>
    </source>
</reference>
<evidence type="ECO:0000256" key="2">
    <source>
        <dbReference type="ARBA" id="ARBA00023054"/>
    </source>
</evidence>
<gene>
    <name evidence="4" type="ORF">DAT39_006631</name>
</gene>
<dbReference type="PANTHER" id="PTHR19232:SF1">
    <property type="entry name" value="CEREBELLAR DEGENERATION-RELATED PROTEIN 2"/>
    <property type="match status" value="1"/>
</dbReference>
<evidence type="ECO:0000256" key="1">
    <source>
        <dbReference type="ARBA" id="ARBA00009019"/>
    </source>
</evidence>
<evidence type="ECO:0000256" key="3">
    <source>
        <dbReference type="SAM" id="Coils"/>
    </source>
</evidence>
<organism evidence="4 5">
    <name type="scientific">Clarias magur</name>
    <name type="common">Asian catfish</name>
    <name type="synonym">Macropteronotus magur</name>
    <dbReference type="NCBI Taxonomy" id="1594786"/>
    <lineage>
        <taxon>Eukaryota</taxon>
        <taxon>Metazoa</taxon>
        <taxon>Chordata</taxon>
        <taxon>Craniata</taxon>
        <taxon>Vertebrata</taxon>
        <taxon>Euteleostomi</taxon>
        <taxon>Actinopterygii</taxon>
        <taxon>Neopterygii</taxon>
        <taxon>Teleostei</taxon>
        <taxon>Ostariophysi</taxon>
        <taxon>Siluriformes</taxon>
        <taxon>Clariidae</taxon>
        <taxon>Clarias</taxon>
    </lineage>
</organism>
<dbReference type="Proteomes" id="UP000727407">
    <property type="component" value="Unassembled WGS sequence"/>
</dbReference>
<dbReference type="InterPro" id="IPR026079">
    <property type="entry name" value="CDR2"/>
</dbReference>
<dbReference type="EMBL" id="QNUK01000070">
    <property type="protein sequence ID" value="KAF5903651.1"/>
    <property type="molecule type" value="Genomic_DNA"/>
</dbReference>
<sequence>MLAGVIVEEEFDKEQELWYSSKDLEHDLHLAAELGKTLLERNHELEQGLQQMYSTNQEQLQEIEYLNKQVELLRQMNDQHTKMYEQLDAAARDLETTNHRLVLDNRAAQGKIHSLTETIDSLQSHMEILQKQVEELKASQSERSTRERAETRRSLAAQSFSCLYDLHRDT</sequence>
<comment type="similarity">
    <text evidence="1">Belongs to the CDR2 family.</text>
</comment>
<dbReference type="AlphaFoldDB" id="A0A8J4UCJ0"/>
<name>A0A8J4UCJ0_CLAMG</name>
<proteinExistence type="inferred from homology"/>
<keyword evidence="2 3" id="KW-0175">Coiled coil</keyword>
<feature type="coiled-coil region" evidence="3">
    <location>
        <begin position="56"/>
        <end position="139"/>
    </location>
</feature>
<keyword evidence="5" id="KW-1185">Reference proteome</keyword>
<dbReference type="OrthoDB" id="10059415at2759"/>
<dbReference type="PANTHER" id="PTHR19232">
    <property type="entry name" value="CENTROCORTIN FAMILY MEMBER"/>
    <property type="match status" value="1"/>
</dbReference>
<protein>
    <submittedName>
        <fullName evidence="4">Cerebellar degeneration-related protein 2</fullName>
    </submittedName>
</protein>